<feature type="chain" id="PRO_5016057107" evidence="2">
    <location>
        <begin position="47"/>
        <end position="664"/>
    </location>
</feature>
<evidence type="ECO:0000256" key="1">
    <source>
        <dbReference type="SAM" id="Coils"/>
    </source>
</evidence>
<feature type="coiled-coil region" evidence="1">
    <location>
        <begin position="75"/>
        <end position="102"/>
    </location>
</feature>
<name>A0A2W5T9H2_9BACT</name>
<sequence>MNSFGKSAPFPGAGLHAARFIFLWRTLLMRRVLLSALALTSTLAFAQADAGVPAAAPVESPTAATVTPNDTEALKRDFEAKLEAARREVKELREEMRAQIASSSVAQGWQEDWVDEKRKLELVTIDGYLRVRPELFYKFDMGRGLDEAGYSLFPRSPSSSNDRTNVGVNMRFRFEPTINVSEEVRIRTQIDALDNLVWGSTPDYAYSRNQNSGYYNDRNEFSLFSMSQTQQRSGINSLQDSIAVKRVWGEISTPVGILRFGRMGTHWGTGMLYNDGNGIDNDFGDTVDRVSFTAEPLAGFYITPMIDMNVAGMLSQRTQEGGQPFDLTPSDNATSFILAVQRRDTEQERRQRLAADQTVFNYGLHFTYRTQRFDAVDTLSAPFGSDGVNTSTANMPIVLRKADIFIPDLWARIERKEFRIEAEVAAVLGSMQGRQLSTGADGQLETLNMYQFGAVLQGEARLLNGDLEIGGEIGFASGDKAPGMGNYPRRTGSGGGGYTGLGDVDGKQYNCLNGCANGDNEINNFRFNRDYRVDMIMYREILGGVTDSLYFKPKAKYRITQGFEAFASVIYSRAIFVESTPGAPYFGSNESLGVEINGGARYETEDGFYGQIQYGILFPLEGFKKTVDPQGPGGAPRNGVGVVTGSPITLENPQALRCVFGIRF</sequence>
<keyword evidence="1" id="KW-0175">Coiled coil</keyword>
<evidence type="ECO:0000256" key="2">
    <source>
        <dbReference type="SAM" id="SignalP"/>
    </source>
</evidence>
<accession>A0A2W5T9H2</accession>
<gene>
    <name evidence="3" type="ORF">DI536_22945</name>
</gene>
<feature type="signal peptide" evidence="2">
    <location>
        <begin position="1"/>
        <end position="46"/>
    </location>
</feature>
<dbReference type="Proteomes" id="UP000249061">
    <property type="component" value="Unassembled WGS sequence"/>
</dbReference>
<dbReference type="NCBIfam" id="TIGR04551">
    <property type="entry name" value="TIGR04551 family protein"/>
    <property type="match status" value="1"/>
</dbReference>
<comment type="caution">
    <text evidence="3">The sequence shown here is derived from an EMBL/GenBank/DDBJ whole genome shotgun (WGS) entry which is preliminary data.</text>
</comment>
<protein>
    <submittedName>
        <fullName evidence="3">TIGR04551 family protein</fullName>
    </submittedName>
</protein>
<dbReference type="AlphaFoldDB" id="A0A2W5T9H2"/>
<evidence type="ECO:0000313" key="4">
    <source>
        <dbReference type="Proteomes" id="UP000249061"/>
    </source>
</evidence>
<proteinExistence type="predicted"/>
<keyword evidence="2" id="KW-0732">Signal</keyword>
<organism evidence="3 4">
    <name type="scientific">Archangium gephyra</name>
    <dbReference type="NCBI Taxonomy" id="48"/>
    <lineage>
        <taxon>Bacteria</taxon>
        <taxon>Pseudomonadati</taxon>
        <taxon>Myxococcota</taxon>
        <taxon>Myxococcia</taxon>
        <taxon>Myxococcales</taxon>
        <taxon>Cystobacterineae</taxon>
        <taxon>Archangiaceae</taxon>
        <taxon>Archangium</taxon>
    </lineage>
</organism>
<reference evidence="3 4" key="1">
    <citation type="submission" date="2017-08" db="EMBL/GenBank/DDBJ databases">
        <title>Infants hospitalized years apart are colonized by the same room-sourced microbial strains.</title>
        <authorList>
            <person name="Brooks B."/>
            <person name="Olm M.R."/>
            <person name="Firek B.A."/>
            <person name="Baker R."/>
            <person name="Thomas B.C."/>
            <person name="Morowitz M.J."/>
            <person name="Banfield J.F."/>
        </authorList>
    </citation>
    <scope>NUCLEOTIDE SEQUENCE [LARGE SCALE GENOMIC DNA]</scope>
    <source>
        <strain evidence="3">S2_003_000_R2_14</strain>
    </source>
</reference>
<evidence type="ECO:0000313" key="3">
    <source>
        <dbReference type="EMBL" id="PZR09096.1"/>
    </source>
</evidence>
<dbReference type="InterPro" id="IPR030884">
    <property type="entry name" value="CHP04551"/>
</dbReference>
<dbReference type="EMBL" id="QFQP01000022">
    <property type="protein sequence ID" value="PZR09096.1"/>
    <property type="molecule type" value="Genomic_DNA"/>
</dbReference>